<keyword evidence="1" id="KW-1133">Transmembrane helix</keyword>
<evidence type="ECO:0000256" key="1">
    <source>
        <dbReference type="SAM" id="Phobius"/>
    </source>
</evidence>
<organism evidence="2 3">
    <name type="scientific">Paenibacillus thalictri</name>
    <dbReference type="NCBI Taxonomy" id="2527873"/>
    <lineage>
        <taxon>Bacteria</taxon>
        <taxon>Bacillati</taxon>
        <taxon>Bacillota</taxon>
        <taxon>Bacilli</taxon>
        <taxon>Bacillales</taxon>
        <taxon>Paenibacillaceae</taxon>
        <taxon>Paenibacillus</taxon>
    </lineage>
</organism>
<evidence type="ECO:0000313" key="3">
    <source>
        <dbReference type="Proteomes" id="UP000293142"/>
    </source>
</evidence>
<evidence type="ECO:0008006" key="4">
    <source>
        <dbReference type="Google" id="ProtNLM"/>
    </source>
</evidence>
<reference evidence="2 3" key="1">
    <citation type="submission" date="2019-02" db="EMBL/GenBank/DDBJ databases">
        <title>Paenibacillus sp. nov., isolated from surface-sterilized tissue of Thalictrum simplex L.</title>
        <authorList>
            <person name="Tuo L."/>
        </authorList>
    </citation>
    <scope>NUCLEOTIDE SEQUENCE [LARGE SCALE GENOMIC DNA]</scope>
    <source>
        <strain evidence="2 3">N2SHLJ1</strain>
    </source>
</reference>
<dbReference type="RefSeq" id="WP_131014651.1">
    <property type="nucleotide sequence ID" value="NZ_SIRE01000012.1"/>
</dbReference>
<keyword evidence="1" id="KW-0812">Transmembrane</keyword>
<comment type="caution">
    <text evidence="2">The sequence shown here is derived from an EMBL/GenBank/DDBJ whole genome shotgun (WGS) entry which is preliminary data.</text>
</comment>
<accession>A0A4Q9DR88</accession>
<protein>
    <recommendedName>
        <fullName evidence="4">DUF4367 domain-containing protein</fullName>
    </recommendedName>
</protein>
<name>A0A4Q9DR88_9BACL</name>
<feature type="transmembrane region" description="Helical" evidence="1">
    <location>
        <begin position="49"/>
        <end position="70"/>
    </location>
</feature>
<gene>
    <name evidence="2" type="ORF">EYB31_17365</name>
</gene>
<dbReference type="AlphaFoldDB" id="A0A4Q9DR88"/>
<dbReference type="OrthoDB" id="2471945at2"/>
<dbReference type="Proteomes" id="UP000293142">
    <property type="component" value="Unassembled WGS sequence"/>
</dbReference>
<keyword evidence="3" id="KW-1185">Reference proteome</keyword>
<dbReference type="EMBL" id="SIRE01000012">
    <property type="protein sequence ID" value="TBL77259.1"/>
    <property type="molecule type" value="Genomic_DNA"/>
</dbReference>
<sequence>MSIEQKLRQEYGMQAQRLVSPSSLDTRVLERFRQETAGSRKAVRPVSRILFRNALVAVVVFVLLSGFAYAGGKLLFIDKSGSWRIEHRTGGNDFALQHITAEQIRSSLKQVKSELAAGETAVVYFAELEKEANPLYREMPLLVVSNMAPITDWEVWSSMWKAGEGLSLAPSQRLGDGFQFQEGKEGYAYGGVMSTEGVAQLGPLRQEAKETGRSVVWHQLPTSDVPVEAYTATYRNAEGERIFVTMQAAAAEEITEKVTVPDSIRYEEVPLHGLKAHYQKNDSFLFSETGQFANLLWIQPATSGTIKIDVGSDSPNVTKERLVRAAEGLFR</sequence>
<evidence type="ECO:0000313" key="2">
    <source>
        <dbReference type="EMBL" id="TBL77259.1"/>
    </source>
</evidence>
<keyword evidence="1" id="KW-0472">Membrane</keyword>
<proteinExistence type="predicted"/>